<keyword evidence="3" id="KW-0547">Nucleotide-binding</keyword>
<dbReference type="PANTHER" id="PTHR43394:SF1">
    <property type="entry name" value="ATP-BINDING CASSETTE SUB-FAMILY B MEMBER 10, MITOCHONDRIAL"/>
    <property type="match status" value="1"/>
</dbReference>
<dbReference type="PROSITE" id="PS50893">
    <property type="entry name" value="ABC_TRANSPORTER_2"/>
    <property type="match status" value="1"/>
</dbReference>
<sequence>SVEDYADQTAIEKISDPVVTFDHVTFTYDSEENVLEEISFTLNKNEMVALVGPSGAGKSTIVNLLLKFYSPTKGEITINNKNYSEISHRFVRENIALVFQENELFSSTIKENVAYGSEINEEKVTEALKKANASEFVEKFKDGIDTEVGERGIKLSGGQRQRIQIARAIYKDAPILILDEATSSLDAKSESEVSEAIDNLVKDRLVIVIAHRFSTIQNANKVVVLNNKNIEAIGSPQELANQEGLYAELLQYQIEGNKKLLKKFEIY</sequence>
<dbReference type="InterPro" id="IPR027417">
    <property type="entry name" value="P-loop_NTPase"/>
</dbReference>
<name>A0A955LH04_UNCKA</name>
<evidence type="ECO:0000256" key="5">
    <source>
        <dbReference type="ARBA" id="ARBA00022989"/>
    </source>
</evidence>
<dbReference type="InterPro" id="IPR003439">
    <property type="entry name" value="ABC_transporter-like_ATP-bd"/>
</dbReference>
<dbReference type="InterPro" id="IPR003593">
    <property type="entry name" value="AAA+_ATPase"/>
</dbReference>
<dbReference type="GO" id="GO:0005524">
    <property type="term" value="F:ATP binding"/>
    <property type="evidence" value="ECO:0007669"/>
    <property type="project" value="UniProtKB-KW"/>
</dbReference>
<evidence type="ECO:0000256" key="2">
    <source>
        <dbReference type="ARBA" id="ARBA00022692"/>
    </source>
</evidence>
<dbReference type="Pfam" id="PF00005">
    <property type="entry name" value="ABC_tran"/>
    <property type="match status" value="1"/>
</dbReference>
<dbReference type="EMBL" id="JAGQKX010000069">
    <property type="protein sequence ID" value="MCA9390331.1"/>
    <property type="molecule type" value="Genomic_DNA"/>
</dbReference>
<evidence type="ECO:0000259" key="7">
    <source>
        <dbReference type="PROSITE" id="PS50893"/>
    </source>
</evidence>
<dbReference type="SMART" id="SM00382">
    <property type="entry name" value="AAA"/>
    <property type="match status" value="1"/>
</dbReference>
<keyword evidence="2" id="KW-0812">Transmembrane</keyword>
<reference evidence="8" key="2">
    <citation type="journal article" date="2021" name="Microbiome">
        <title>Successional dynamics and alternative stable states in a saline activated sludge microbial community over 9 years.</title>
        <authorList>
            <person name="Wang Y."/>
            <person name="Ye J."/>
            <person name="Ju F."/>
            <person name="Liu L."/>
            <person name="Boyd J.A."/>
            <person name="Deng Y."/>
            <person name="Parks D.H."/>
            <person name="Jiang X."/>
            <person name="Yin X."/>
            <person name="Woodcroft B.J."/>
            <person name="Tyson G.W."/>
            <person name="Hugenholtz P."/>
            <person name="Polz M.F."/>
            <person name="Zhang T."/>
        </authorList>
    </citation>
    <scope>NUCLEOTIDE SEQUENCE</scope>
    <source>
        <strain evidence="8">HKST-UBA01</strain>
    </source>
</reference>
<dbReference type="Proteomes" id="UP000701698">
    <property type="component" value="Unassembled WGS sequence"/>
</dbReference>
<keyword evidence="4 8" id="KW-0067">ATP-binding</keyword>
<dbReference type="PROSITE" id="PS00211">
    <property type="entry name" value="ABC_TRANSPORTER_1"/>
    <property type="match status" value="1"/>
</dbReference>
<feature type="domain" description="ABC transporter" evidence="7">
    <location>
        <begin position="19"/>
        <end position="252"/>
    </location>
</feature>
<evidence type="ECO:0000313" key="9">
    <source>
        <dbReference type="Proteomes" id="UP000701698"/>
    </source>
</evidence>
<dbReference type="GO" id="GO:0016020">
    <property type="term" value="C:membrane"/>
    <property type="evidence" value="ECO:0007669"/>
    <property type="project" value="UniProtKB-SubCell"/>
</dbReference>
<dbReference type="GO" id="GO:0015421">
    <property type="term" value="F:ABC-type oligopeptide transporter activity"/>
    <property type="evidence" value="ECO:0007669"/>
    <property type="project" value="TreeGrafter"/>
</dbReference>
<proteinExistence type="predicted"/>
<evidence type="ECO:0000313" key="8">
    <source>
        <dbReference type="EMBL" id="MCA9390331.1"/>
    </source>
</evidence>
<evidence type="ECO:0000256" key="6">
    <source>
        <dbReference type="ARBA" id="ARBA00023136"/>
    </source>
</evidence>
<dbReference type="FunFam" id="3.40.50.300:FF:000218">
    <property type="entry name" value="Multidrug ABC transporter ATP-binding protein"/>
    <property type="match status" value="1"/>
</dbReference>
<dbReference type="SUPFAM" id="SSF52540">
    <property type="entry name" value="P-loop containing nucleoside triphosphate hydrolases"/>
    <property type="match status" value="1"/>
</dbReference>
<comment type="caution">
    <text evidence="8">The sequence shown here is derived from an EMBL/GenBank/DDBJ whole genome shotgun (WGS) entry which is preliminary data.</text>
</comment>
<reference evidence="8" key="1">
    <citation type="submission" date="2020-04" db="EMBL/GenBank/DDBJ databases">
        <authorList>
            <person name="Zhang T."/>
        </authorList>
    </citation>
    <scope>NUCLEOTIDE SEQUENCE</scope>
    <source>
        <strain evidence="8">HKST-UBA01</strain>
    </source>
</reference>
<dbReference type="Gene3D" id="3.40.50.300">
    <property type="entry name" value="P-loop containing nucleotide triphosphate hydrolases"/>
    <property type="match status" value="1"/>
</dbReference>
<dbReference type="InterPro" id="IPR017871">
    <property type="entry name" value="ABC_transporter-like_CS"/>
</dbReference>
<evidence type="ECO:0000256" key="3">
    <source>
        <dbReference type="ARBA" id="ARBA00022741"/>
    </source>
</evidence>
<comment type="subcellular location">
    <subcellularLocation>
        <location evidence="1">Membrane</location>
        <topology evidence="1">Multi-pass membrane protein</topology>
    </subcellularLocation>
</comment>
<gene>
    <name evidence="8" type="ORF">KC571_02900</name>
</gene>
<dbReference type="AlphaFoldDB" id="A0A955LH04"/>
<accession>A0A955LH04</accession>
<dbReference type="InterPro" id="IPR039421">
    <property type="entry name" value="Type_1_exporter"/>
</dbReference>
<evidence type="ECO:0000256" key="4">
    <source>
        <dbReference type="ARBA" id="ARBA00022840"/>
    </source>
</evidence>
<dbReference type="GO" id="GO:0016887">
    <property type="term" value="F:ATP hydrolysis activity"/>
    <property type="evidence" value="ECO:0007669"/>
    <property type="project" value="InterPro"/>
</dbReference>
<keyword evidence="6" id="KW-0472">Membrane</keyword>
<feature type="non-terminal residue" evidence="8">
    <location>
        <position position="1"/>
    </location>
</feature>
<keyword evidence="5" id="KW-1133">Transmembrane helix</keyword>
<evidence type="ECO:0000256" key="1">
    <source>
        <dbReference type="ARBA" id="ARBA00004141"/>
    </source>
</evidence>
<protein>
    <submittedName>
        <fullName evidence="8">ATP-binding cassette domain-containing protein</fullName>
    </submittedName>
</protein>
<organism evidence="8 9">
    <name type="scientific">candidate division WWE3 bacterium</name>
    <dbReference type="NCBI Taxonomy" id="2053526"/>
    <lineage>
        <taxon>Bacteria</taxon>
        <taxon>Katanobacteria</taxon>
    </lineage>
</organism>
<dbReference type="PANTHER" id="PTHR43394">
    <property type="entry name" value="ATP-DEPENDENT PERMEASE MDL1, MITOCHONDRIAL"/>
    <property type="match status" value="1"/>
</dbReference>